<dbReference type="InterPro" id="IPR029058">
    <property type="entry name" value="AB_hydrolase_fold"/>
</dbReference>
<reference evidence="3 4" key="1">
    <citation type="journal article" date="2003" name="Genome Res.">
        <title>Comparative complete genome sequence analysis of the amino acid replacements responsible for the thermostability of Corynebacterium efficiens.</title>
        <authorList>
            <person name="Nishio Y."/>
            <person name="Nakamura Y."/>
            <person name="Kawarabayasi Y."/>
            <person name="Usuda Y."/>
            <person name="Kimura E."/>
            <person name="Sugimoto S."/>
            <person name="Matsui K."/>
            <person name="Yamagishi A."/>
            <person name="Kikuchi H."/>
            <person name="Ikeo K."/>
            <person name="Gojobori T."/>
        </authorList>
    </citation>
    <scope>NUCLEOTIDE SEQUENCE [LARGE SCALE GENOMIC DNA]</scope>
    <source>
        <strain evidence="4">DSM 44549 / YS-314 / AJ 12310 / JCM 11189 / NBRC 100395</strain>
    </source>
</reference>
<dbReference type="AlphaFoldDB" id="Q8FUC6"/>
<accession>Q8FUC6</accession>
<protein>
    <recommendedName>
        <fullName evidence="2">AB hydrolase-1 domain-containing protein</fullName>
    </recommendedName>
</protein>
<feature type="region of interest" description="Disordered" evidence="1">
    <location>
        <begin position="133"/>
        <end position="155"/>
    </location>
</feature>
<dbReference type="GO" id="GO:0003824">
    <property type="term" value="F:catalytic activity"/>
    <property type="evidence" value="ECO:0007669"/>
    <property type="project" value="UniProtKB-ARBA"/>
</dbReference>
<feature type="compositionally biased region" description="Basic residues" evidence="1">
    <location>
        <begin position="94"/>
        <end position="111"/>
    </location>
</feature>
<dbReference type="KEGG" id="cef:CE0094"/>
<dbReference type="eggNOG" id="COG1075">
    <property type="taxonomic scope" value="Bacteria"/>
</dbReference>
<feature type="compositionally biased region" description="Basic and acidic residues" evidence="1">
    <location>
        <begin position="144"/>
        <end position="155"/>
    </location>
</feature>
<sequence>MSPRGPGGGRGCGAGVDKHRVRSTGAVHELGQQHLQNVLLGVGEAIGPVREQIILLHEHLTDHLLPLLRQRQQVRAFIHLRRHLHHIPTPDQRLHHRGGRRPTHPTQRRHPVLLPVPRHPQDVEHLERIPTEPPRTVHPALRHPHTDTGRAVEHDHQIRRPQISALELLAELGHAVFPEGGEIQFPVDVSHLTPPALPSVYILCANQGTRGPGRAPLHKRIERRAEGTPGVSACSPRPAPSAYGGYCDRMSEQDPGRVRRAVKRGWAKLRRNPQDDFAEEITRELYDHATNIRLPLTARSKPRGLFQDDWRARPTQARPWPVVLIHGSGANKGSWEEMGRELRRQGWAVFAPDFGTRATEPIAESAAQIGAYIDAVLLVTGAAQVVLVGHSQGGVVTRYWMRSYGGYMKVRHMISLAVPNHGTLMGGILHPLTKIHRGEGLMEQLMTSMFGPTGMEQLRDTEIIRFLASGGDLDPGVTYSCIATHFDPFIQPPEVAFLEVNGDEDPNRVRNIWVEDTYPRAMIRHQDMVRDPRVMEIVCAELERVARLG</sequence>
<evidence type="ECO:0000313" key="3">
    <source>
        <dbReference type="EMBL" id="BAC16904.1"/>
    </source>
</evidence>
<dbReference type="Pfam" id="PF00561">
    <property type="entry name" value="Abhydrolase_1"/>
    <property type="match status" value="1"/>
</dbReference>
<dbReference type="EMBL" id="BA000035">
    <property type="protein sequence ID" value="BAC16904.1"/>
    <property type="molecule type" value="Genomic_DNA"/>
</dbReference>
<evidence type="ECO:0000313" key="4">
    <source>
        <dbReference type="Proteomes" id="UP000001409"/>
    </source>
</evidence>
<dbReference type="HOGENOM" id="CLU_495849_0_0_11"/>
<dbReference type="ESTHER" id="coref-CE0094">
    <property type="family name" value="Lipase_2"/>
</dbReference>
<dbReference type="InterPro" id="IPR000073">
    <property type="entry name" value="AB_hydrolase_1"/>
</dbReference>
<dbReference type="STRING" id="196164.gene:10740484"/>
<feature type="domain" description="AB hydrolase-1" evidence="2">
    <location>
        <begin position="321"/>
        <end position="419"/>
    </location>
</feature>
<keyword evidence="4" id="KW-1185">Reference proteome</keyword>
<evidence type="ECO:0000256" key="1">
    <source>
        <dbReference type="SAM" id="MobiDB-lite"/>
    </source>
</evidence>
<evidence type="ECO:0000259" key="2">
    <source>
        <dbReference type="Pfam" id="PF00561"/>
    </source>
</evidence>
<name>Q8FUC6_COREF</name>
<dbReference type="SUPFAM" id="SSF53474">
    <property type="entry name" value="alpha/beta-Hydrolases"/>
    <property type="match status" value="1"/>
</dbReference>
<dbReference type="Gene3D" id="3.40.50.1820">
    <property type="entry name" value="alpha/beta hydrolase"/>
    <property type="match status" value="1"/>
</dbReference>
<feature type="region of interest" description="Disordered" evidence="1">
    <location>
        <begin position="90"/>
        <end position="113"/>
    </location>
</feature>
<proteinExistence type="predicted"/>
<dbReference type="Proteomes" id="UP000001409">
    <property type="component" value="Chromosome"/>
</dbReference>
<organism evidence="3 4">
    <name type="scientific">Corynebacterium efficiens (strain DSM 44549 / YS-314 / AJ 12310 / JCM 11189 / NBRC 100395)</name>
    <dbReference type="NCBI Taxonomy" id="196164"/>
    <lineage>
        <taxon>Bacteria</taxon>
        <taxon>Bacillati</taxon>
        <taxon>Actinomycetota</taxon>
        <taxon>Actinomycetes</taxon>
        <taxon>Mycobacteriales</taxon>
        <taxon>Corynebacteriaceae</taxon>
        <taxon>Corynebacterium</taxon>
    </lineage>
</organism>
<dbReference type="PANTHER" id="PTHR37946">
    <property type="entry name" value="SLL1969 PROTEIN"/>
    <property type="match status" value="1"/>
</dbReference>
<dbReference type="PANTHER" id="PTHR37946:SF1">
    <property type="entry name" value="SLL1969 PROTEIN"/>
    <property type="match status" value="1"/>
</dbReference>